<dbReference type="GO" id="GO:0046872">
    <property type="term" value="F:metal ion binding"/>
    <property type="evidence" value="ECO:0007669"/>
    <property type="project" value="UniProtKB-KW"/>
</dbReference>
<sequence>MNYSYAWKIGLSLNQDVIAEAASASPQRKAGELKTGKMRPVNTIVAILPAFLTAVSAGSILFKGGTVVAFDKQTQGLRVIRNGAVLVEDDRITGVFDSTPSKTPKGAEVVDMTGKILTPGFIDTHRHGWQTAFKTMASNTTLIEFFGRYSSFVAPFFWNATDVYDSQLAGLYEALNAGVTSSLDHATATWSKDAAEAGLNASIDSGARVFYGFSFANISGVITVEQLYPVFRDLAKKSALKKSPTTLGIAYDGWGPNPNVPEIHNIMALAKELNVSVITTHSLQGPWGFNNSPEDIHALNYLNISIPIVFSHASFLTPTGADLLRQTNQYISITPESEMHYGQGHPVSYNIQDQASLGIDTHITFSTDILTQSRIWLQQTRYERYLDVLEQSKLPGSNPMSAEQAFILATRSGALALRRDDLGAIFTGAKADLVIFDGNSPALLGWVDPVAAVILHASVGDIEGVLVDGKWVKKGGKIVAKGWPKARERFLASAKRLQAVWREMPLPAPPPEFNGNPVVDPVRIDTLRGPGDGYGHIHI</sequence>
<evidence type="ECO:0000259" key="6">
    <source>
        <dbReference type="Pfam" id="PF01979"/>
    </source>
</evidence>
<organism evidence="7 8">
    <name type="scientific">Immersiella caudata</name>
    <dbReference type="NCBI Taxonomy" id="314043"/>
    <lineage>
        <taxon>Eukaryota</taxon>
        <taxon>Fungi</taxon>
        <taxon>Dikarya</taxon>
        <taxon>Ascomycota</taxon>
        <taxon>Pezizomycotina</taxon>
        <taxon>Sordariomycetes</taxon>
        <taxon>Sordariomycetidae</taxon>
        <taxon>Sordariales</taxon>
        <taxon>Lasiosphaeriaceae</taxon>
        <taxon>Immersiella</taxon>
    </lineage>
</organism>
<evidence type="ECO:0000256" key="3">
    <source>
        <dbReference type="ARBA" id="ARBA00022801"/>
    </source>
</evidence>
<keyword evidence="4" id="KW-0862">Zinc</keyword>
<dbReference type="PANTHER" id="PTHR11271">
    <property type="entry name" value="GUANINE DEAMINASE"/>
    <property type="match status" value="1"/>
</dbReference>
<evidence type="ECO:0000256" key="4">
    <source>
        <dbReference type="ARBA" id="ARBA00022833"/>
    </source>
</evidence>
<protein>
    <recommendedName>
        <fullName evidence="6">Amidohydrolase-related domain-containing protein</fullName>
    </recommendedName>
</protein>
<dbReference type="InterPro" id="IPR032466">
    <property type="entry name" value="Metal_Hydrolase"/>
</dbReference>
<evidence type="ECO:0000256" key="2">
    <source>
        <dbReference type="ARBA" id="ARBA00022723"/>
    </source>
</evidence>
<dbReference type="SUPFAM" id="SSF51556">
    <property type="entry name" value="Metallo-dependent hydrolases"/>
    <property type="match status" value="1"/>
</dbReference>
<keyword evidence="2" id="KW-0479">Metal-binding</keyword>
<dbReference type="Proteomes" id="UP001175000">
    <property type="component" value="Unassembled WGS sequence"/>
</dbReference>
<feature type="domain" description="Amidohydrolase-related" evidence="6">
    <location>
        <begin position="116"/>
        <end position="472"/>
    </location>
</feature>
<keyword evidence="5" id="KW-0472">Membrane</keyword>
<evidence type="ECO:0000313" key="7">
    <source>
        <dbReference type="EMBL" id="KAK0616347.1"/>
    </source>
</evidence>
<dbReference type="PANTHER" id="PTHR11271:SF37">
    <property type="entry name" value="FAMILY PROTEIN, PUTATIVE (AFU_ORTHOLOGUE AFUA_4G00460)-RELATED"/>
    <property type="match status" value="1"/>
</dbReference>
<accession>A0AA39WJ64</accession>
<keyword evidence="5" id="KW-0812">Transmembrane</keyword>
<dbReference type="GO" id="GO:0019239">
    <property type="term" value="F:deaminase activity"/>
    <property type="evidence" value="ECO:0007669"/>
    <property type="project" value="TreeGrafter"/>
</dbReference>
<dbReference type="EMBL" id="JAULSU010000005">
    <property type="protein sequence ID" value="KAK0616347.1"/>
    <property type="molecule type" value="Genomic_DNA"/>
</dbReference>
<evidence type="ECO:0000313" key="8">
    <source>
        <dbReference type="Proteomes" id="UP001175000"/>
    </source>
</evidence>
<gene>
    <name evidence="7" type="ORF">B0T14DRAFT_546694</name>
</gene>
<dbReference type="GO" id="GO:0005829">
    <property type="term" value="C:cytosol"/>
    <property type="evidence" value="ECO:0007669"/>
    <property type="project" value="TreeGrafter"/>
</dbReference>
<proteinExistence type="predicted"/>
<keyword evidence="8" id="KW-1185">Reference proteome</keyword>
<name>A0AA39WJ64_9PEZI</name>
<dbReference type="Gene3D" id="3.20.20.140">
    <property type="entry name" value="Metal-dependent hydrolases"/>
    <property type="match status" value="1"/>
</dbReference>
<keyword evidence="3" id="KW-0378">Hydrolase</keyword>
<keyword evidence="5" id="KW-1133">Transmembrane helix</keyword>
<dbReference type="SUPFAM" id="SSF51338">
    <property type="entry name" value="Composite domain of metallo-dependent hydrolases"/>
    <property type="match status" value="1"/>
</dbReference>
<dbReference type="InterPro" id="IPR051607">
    <property type="entry name" value="Metallo-dep_hydrolases"/>
</dbReference>
<reference evidence="7" key="1">
    <citation type="submission" date="2023-06" db="EMBL/GenBank/DDBJ databases">
        <title>Genome-scale phylogeny and comparative genomics of the fungal order Sordariales.</title>
        <authorList>
            <consortium name="Lawrence Berkeley National Laboratory"/>
            <person name="Hensen N."/>
            <person name="Bonometti L."/>
            <person name="Westerberg I."/>
            <person name="Brannstrom I.O."/>
            <person name="Guillou S."/>
            <person name="Cros-Aarteil S."/>
            <person name="Calhoun S."/>
            <person name="Haridas S."/>
            <person name="Kuo A."/>
            <person name="Mondo S."/>
            <person name="Pangilinan J."/>
            <person name="Riley R."/>
            <person name="Labutti K."/>
            <person name="Andreopoulos B."/>
            <person name="Lipzen A."/>
            <person name="Chen C."/>
            <person name="Yanf M."/>
            <person name="Daum C."/>
            <person name="Ng V."/>
            <person name="Clum A."/>
            <person name="Steindorff A."/>
            <person name="Ohm R."/>
            <person name="Martin F."/>
            <person name="Silar P."/>
            <person name="Natvig D."/>
            <person name="Lalanne C."/>
            <person name="Gautier V."/>
            <person name="Ament-Velasquez S.L."/>
            <person name="Kruys A."/>
            <person name="Hutchinson M.I."/>
            <person name="Powell A.J."/>
            <person name="Barry K."/>
            <person name="Miller A.N."/>
            <person name="Grigoriev I.V."/>
            <person name="Debuchy R."/>
            <person name="Gladieux P."/>
            <person name="Thoren M.H."/>
            <person name="Johannesson H."/>
        </authorList>
    </citation>
    <scope>NUCLEOTIDE SEQUENCE</scope>
    <source>
        <strain evidence="7">CBS 606.72</strain>
    </source>
</reference>
<dbReference type="Gene3D" id="2.30.40.10">
    <property type="entry name" value="Urease, subunit C, domain 1"/>
    <property type="match status" value="1"/>
</dbReference>
<dbReference type="AlphaFoldDB" id="A0AA39WJ64"/>
<feature type="transmembrane region" description="Helical" evidence="5">
    <location>
        <begin position="41"/>
        <end position="62"/>
    </location>
</feature>
<dbReference type="InterPro" id="IPR006680">
    <property type="entry name" value="Amidohydro-rel"/>
</dbReference>
<comment type="caution">
    <text evidence="7">The sequence shown here is derived from an EMBL/GenBank/DDBJ whole genome shotgun (WGS) entry which is preliminary data.</text>
</comment>
<evidence type="ECO:0000256" key="5">
    <source>
        <dbReference type="SAM" id="Phobius"/>
    </source>
</evidence>
<comment type="cofactor">
    <cofactor evidence="1">
        <name>Zn(2+)</name>
        <dbReference type="ChEBI" id="CHEBI:29105"/>
    </cofactor>
</comment>
<dbReference type="Pfam" id="PF01979">
    <property type="entry name" value="Amidohydro_1"/>
    <property type="match status" value="1"/>
</dbReference>
<dbReference type="InterPro" id="IPR011059">
    <property type="entry name" value="Metal-dep_hydrolase_composite"/>
</dbReference>
<evidence type="ECO:0000256" key="1">
    <source>
        <dbReference type="ARBA" id="ARBA00001947"/>
    </source>
</evidence>